<reference evidence="1 2" key="1">
    <citation type="submission" date="2014-01" db="EMBL/GenBank/DDBJ databases">
        <title>Plasmidome dynamics in the species complex Clostridium novyi sensu lato converts strains of independent lineages into distinctly different pathogens.</title>
        <authorList>
            <person name="Skarin H."/>
            <person name="Segerman B."/>
        </authorList>
    </citation>
    <scope>NUCLEOTIDE SEQUENCE [LARGE SCALE GENOMIC DNA]</scope>
    <source>
        <strain evidence="1 2">4552</strain>
    </source>
</reference>
<dbReference type="RefSeq" id="WP_039251904.1">
    <property type="nucleotide sequence ID" value="NZ_JENJ01000001.1"/>
</dbReference>
<protein>
    <submittedName>
        <fullName evidence="1">Uncharacterized protein</fullName>
    </submittedName>
</protein>
<name>A0A0A0IC29_CLONO</name>
<dbReference type="OrthoDB" id="9965253at2"/>
<dbReference type="EMBL" id="JENJ01000001">
    <property type="protein sequence ID" value="KGM98472.1"/>
    <property type="molecule type" value="Genomic_DNA"/>
</dbReference>
<evidence type="ECO:0000313" key="2">
    <source>
        <dbReference type="Proteomes" id="UP000030012"/>
    </source>
</evidence>
<comment type="caution">
    <text evidence="1">The sequence shown here is derived from an EMBL/GenBank/DDBJ whole genome shotgun (WGS) entry which is preliminary data.</text>
</comment>
<organism evidence="1 2">
    <name type="scientific">Clostridium novyi A str. 4552</name>
    <dbReference type="NCBI Taxonomy" id="1444289"/>
    <lineage>
        <taxon>Bacteria</taxon>
        <taxon>Bacillati</taxon>
        <taxon>Bacillota</taxon>
        <taxon>Clostridia</taxon>
        <taxon>Eubacteriales</taxon>
        <taxon>Clostridiaceae</taxon>
        <taxon>Clostridium</taxon>
    </lineage>
</organism>
<accession>A0A0A0IC29</accession>
<proteinExistence type="predicted"/>
<dbReference type="AlphaFoldDB" id="A0A0A0IC29"/>
<sequence>MYNNDRKSAEQLALVAAVVTIIISRKLTSDQMGLVGDFLEVLGDMLDAMQSQMEYNKQIREKFKKSCKRKRRTSSND</sequence>
<dbReference type="Proteomes" id="UP000030012">
    <property type="component" value="Unassembled WGS sequence"/>
</dbReference>
<gene>
    <name evidence="1" type="ORF">Z968_00545</name>
</gene>
<evidence type="ECO:0000313" key="1">
    <source>
        <dbReference type="EMBL" id="KGM98472.1"/>
    </source>
</evidence>